<evidence type="ECO:0000313" key="3">
    <source>
        <dbReference type="EMBL" id="GAG00986.1"/>
    </source>
</evidence>
<evidence type="ECO:0000259" key="2">
    <source>
        <dbReference type="Pfam" id="PF00884"/>
    </source>
</evidence>
<comment type="similarity">
    <text evidence="1">Belongs to the sulfatase family.</text>
</comment>
<name>X0VKC4_9ZZZZ</name>
<gene>
    <name evidence="3" type="ORF">S01H1_39774</name>
</gene>
<dbReference type="Pfam" id="PF00884">
    <property type="entry name" value="Sulfatase"/>
    <property type="match status" value="1"/>
</dbReference>
<dbReference type="EMBL" id="BARS01025136">
    <property type="protein sequence ID" value="GAG00986.1"/>
    <property type="molecule type" value="Genomic_DNA"/>
</dbReference>
<accession>X0VKC4</accession>
<dbReference type="AlphaFoldDB" id="X0VKC4"/>
<dbReference type="InterPro" id="IPR000917">
    <property type="entry name" value="Sulfatase_N"/>
</dbReference>
<dbReference type="SUPFAM" id="SSF53649">
    <property type="entry name" value="Alkaline phosphatase-like"/>
    <property type="match status" value="1"/>
</dbReference>
<proteinExistence type="inferred from homology"/>
<sequence length="268" mass="30193">TSPIGPFEHWPTGSGYEKFYGFIGGDTHQYTPALMDGTTPIEPPDDPNYHLTADMTDKAIAWIRQQDALAPDKPFMMYFSTGATHAPHHAPKEWVDKYKGQFDQGWDKLREETLSRQKELGVVPPDCELTPRHDEIPAWDEMDENLKPFISRQMEVYAGFLEHTDHHIGRLVDTLEDMQLLDDTLIYVIIGDNGASAEGTLTGLVNEFCIINAAADLETDEYKLAHMDVLGGPETFNHYAVGWAHAMDTPYQWTKQVASHWGGTRNGT</sequence>
<feature type="non-terminal residue" evidence="3">
    <location>
        <position position="268"/>
    </location>
</feature>
<feature type="domain" description="Sulfatase N-terminal" evidence="2">
    <location>
        <begin position="13"/>
        <end position="265"/>
    </location>
</feature>
<evidence type="ECO:0000256" key="1">
    <source>
        <dbReference type="ARBA" id="ARBA00008779"/>
    </source>
</evidence>
<organism evidence="3">
    <name type="scientific">marine sediment metagenome</name>
    <dbReference type="NCBI Taxonomy" id="412755"/>
    <lineage>
        <taxon>unclassified sequences</taxon>
        <taxon>metagenomes</taxon>
        <taxon>ecological metagenomes</taxon>
    </lineage>
</organism>
<feature type="non-terminal residue" evidence="3">
    <location>
        <position position="1"/>
    </location>
</feature>
<comment type="caution">
    <text evidence="3">The sequence shown here is derived from an EMBL/GenBank/DDBJ whole genome shotgun (WGS) entry which is preliminary data.</text>
</comment>
<dbReference type="PANTHER" id="PTHR42693">
    <property type="entry name" value="ARYLSULFATASE FAMILY MEMBER"/>
    <property type="match status" value="1"/>
</dbReference>
<protein>
    <recommendedName>
        <fullName evidence="2">Sulfatase N-terminal domain-containing protein</fullName>
    </recommendedName>
</protein>
<reference evidence="3" key="1">
    <citation type="journal article" date="2014" name="Front. Microbiol.">
        <title>High frequency of phylogenetically diverse reductive dehalogenase-homologous genes in deep subseafloor sedimentary metagenomes.</title>
        <authorList>
            <person name="Kawai M."/>
            <person name="Futagami T."/>
            <person name="Toyoda A."/>
            <person name="Takaki Y."/>
            <person name="Nishi S."/>
            <person name="Hori S."/>
            <person name="Arai W."/>
            <person name="Tsubouchi T."/>
            <person name="Morono Y."/>
            <person name="Uchiyama I."/>
            <person name="Ito T."/>
            <person name="Fujiyama A."/>
            <person name="Inagaki F."/>
            <person name="Takami H."/>
        </authorList>
    </citation>
    <scope>NUCLEOTIDE SEQUENCE</scope>
    <source>
        <strain evidence="3">Expedition CK06-06</strain>
    </source>
</reference>
<dbReference type="InterPro" id="IPR017850">
    <property type="entry name" value="Alkaline_phosphatase_core_sf"/>
</dbReference>
<dbReference type="PANTHER" id="PTHR42693:SF43">
    <property type="entry name" value="BLL2667 PROTEIN"/>
    <property type="match status" value="1"/>
</dbReference>
<dbReference type="Gene3D" id="3.40.720.10">
    <property type="entry name" value="Alkaline Phosphatase, subunit A"/>
    <property type="match status" value="1"/>
</dbReference>
<dbReference type="InterPro" id="IPR050738">
    <property type="entry name" value="Sulfatase"/>
</dbReference>